<sequence length="511" mass="56295">MTRPSRIQWSRVAQILQAQGPVSGPRLARDLGVSLATLHRHLKAHPDGWLQSGQASRRRYALRRSVAGIEETSLPVMRIDAEGRAHDAGTLTPIAPEGCHFDLQALGWPVDEAQRDGWWESLPYPILDMRPQGYIGRRYARALSDTLPIPANPTLWSDDDILRVIGRHGADLPGDLVVGQASIERWYRERVGGEPPVAVWDRQADYPALARQAMAETLPASGVGGEFPKFTTWCTDPETGAPTPVIVKFSAPDDGSAVVQRWRDLLYCEHLASRALAGIAGVSASQTRVIDTDSRRFFEIERFDRQGAFGRRPVSTLAAIDPALVGLFSHDWRVEIAALHRHGWLDAAGCAAVSRQWWFGQMIANSDMHPGNLAFRAVAADEQRQGQPRFEPTPAYDMLPMAYAPLTSGEIREPDFDPPMPQPGEFADWQAAAEAAIVFWTTVAETSHIGTALRRAGEANARTLERMGGQIGGSGRQFKGCDTSSRLLAHPQYVLISVYRGCVKTMWVTSV</sequence>
<accession>A0A4Q8D192</accession>
<protein>
    <submittedName>
        <fullName evidence="5">Serine/threonine protein kinase HipA of HipAB toxin-antitoxin module</fullName>
    </submittedName>
</protein>
<keyword evidence="6" id="KW-1185">Reference proteome</keyword>
<evidence type="ECO:0000256" key="2">
    <source>
        <dbReference type="ARBA" id="ARBA00022679"/>
    </source>
</evidence>
<dbReference type="OrthoDB" id="8555656at2"/>
<dbReference type="PANTHER" id="PTHR37419:SF8">
    <property type="entry name" value="TOXIN YJJJ"/>
    <property type="match status" value="1"/>
</dbReference>
<comment type="caution">
    <text evidence="5">The sequence shown here is derived from an EMBL/GenBank/DDBJ whole genome shotgun (WGS) entry which is preliminary data.</text>
</comment>
<evidence type="ECO:0000256" key="3">
    <source>
        <dbReference type="ARBA" id="ARBA00022777"/>
    </source>
</evidence>
<keyword evidence="5" id="KW-0723">Serine/threonine-protein kinase</keyword>
<dbReference type="Proteomes" id="UP000292298">
    <property type="component" value="Unassembled WGS sequence"/>
</dbReference>
<dbReference type="GO" id="GO:0004674">
    <property type="term" value="F:protein serine/threonine kinase activity"/>
    <property type="evidence" value="ECO:0007669"/>
    <property type="project" value="UniProtKB-KW"/>
</dbReference>
<dbReference type="RefSeq" id="WP_130503383.1">
    <property type="nucleotide sequence ID" value="NZ_SHLI01000001.1"/>
</dbReference>
<evidence type="ECO:0000256" key="1">
    <source>
        <dbReference type="ARBA" id="ARBA00010164"/>
    </source>
</evidence>
<dbReference type="Pfam" id="PF07804">
    <property type="entry name" value="HipA_C"/>
    <property type="match status" value="1"/>
</dbReference>
<evidence type="ECO:0000259" key="4">
    <source>
        <dbReference type="Pfam" id="PF07804"/>
    </source>
</evidence>
<dbReference type="InterPro" id="IPR052028">
    <property type="entry name" value="HipA_Ser/Thr_kinase"/>
</dbReference>
<dbReference type="EMBL" id="SHLI01000001">
    <property type="protein sequence ID" value="RZU99126.1"/>
    <property type="molecule type" value="Genomic_DNA"/>
</dbReference>
<keyword evidence="2" id="KW-0808">Transferase</keyword>
<organism evidence="5 6">
    <name type="scientific">Spiribacter vilamensis</name>
    <dbReference type="NCBI Taxonomy" id="531306"/>
    <lineage>
        <taxon>Bacteria</taxon>
        <taxon>Pseudomonadati</taxon>
        <taxon>Pseudomonadota</taxon>
        <taxon>Gammaproteobacteria</taxon>
        <taxon>Chromatiales</taxon>
        <taxon>Ectothiorhodospiraceae</taxon>
        <taxon>Spiribacter</taxon>
    </lineage>
</organism>
<dbReference type="PANTHER" id="PTHR37419">
    <property type="entry name" value="SERINE/THREONINE-PROTEIN KINASE TOXIN HIPA"/>
    <property type="match status" value="1"/>
</dbReference>
<gene>
    <name evidence="5" type="ORF">EV698_1406</name>
</gene>
<dbReference type="NCBIfam" id="NF007297">
    <property type="entry name" value="PRK09775.1"/>
    <property type="match status" value="1"/>
</dbReference>
<proteinExistence type="inferred from homology"/>
<evidence type="ECO:0000313" key="5">
    <source>
        <dbReference type="EMBL" id="RZU99126.1"/>
    </source>
</evidence>
<comment type="similarity">
    <text evidence="1">Belongs to the HipA Ser/Thr kinase family.</text>
</comment>
<dbReference type="InterPro" id="IPR012893">
    <property type="entry name" value="HipA-like_C"/>
</dbReference>
<feature type="domain" description="HipA-like C-terminal" evidence="4">
    <location>
        <begin position="223"/>
        <end position="403"/>
    </location>
</feature>
<dbReference type="GO" id="GO:0005829">
    <property type="term" value="C:cytosol"/>
    <property type="evidence" value="ECO:0007669"/>
    <property type="project" value="TreeGrafter"/>
</dbReference>
<dbReference type="AlphaFoldDB" id="A0A4Q8D192"/>
<keyword evidence="3 5" id="KW-0418">Kinase</keyword>
<evidence type="ECO:0000313" key="6">
    <source>
        <dbReference type="Proteomes" id="UP000292298"/>
    </source>
</evidence>
<name>A0A4Q8D192_9GAMM</name>
<reference evidence="5 6" key="1">
    <citation type="submission" date="2019-02" db="EMBL/GenBank/DDBJ databases">
        <title>Genomic Encyclopedia of Type Strains, Phase IV (KMG-IV): sequencing the most valuable type-strain genomes for metagenomic binning, comparative biology and taxonomic classification.</title>
        <authorList>
            <person name="Goeker M."/>
        </authorList>
    </citation>
    <scope>NUCLEOTIDE SEQUENCE [LARGE SCALE GENOMIC DNA]</scope>
    <source>
        <strain evidence="5 6">DSM 21056</strain>
    </source>
</reference>